<evidence type="ECO:0000313" key="1">
    <source>
        <dbReference type="EMBL" id="WXL28949.1"/>
    </source>
</evidence>
<protein>
    <recommendedName>
        <fullName evidence="3">DUF31 domain-containing protein</fullName>
    </recommendedName>
</protein>
<gene>
    <name evidence="1" type="ORF">WG617_02935</name>
</gene>
<name>A0ABZ2RPI6_9BACT</name>
<organism evidence="1 2">
    <name type="scientific">Mycoplasmopsis felifaucium</name>
    <dbReference type="NCBI Taxonomy" id="35768"/>
    <lineage>
        <taxon>Bacteria</taxon>
        <taxon>Bacillati</taxon>
        <taxon>Mycoplasmatota</taxon>
        <taxon>Mycoplasmoidales</taxon>
        <taxon>Metamycoplasmataceae</taxon>
        <taxon>Mycoplasmopsis</taxon>
    </lineage>
</organism>
<sequence>MNPFYGFKDIETDMYINDRYYEFNNLYLLTTTITSQELGIKFSDFQNLSIGFYNARGNEKPDFWQIKKENINKNKYVVNTYNNEAIVSIPEYFRFEFDEFGTNKAVITKNFDININFYNIGRLHNTHKLASLTGQSFSYDDYLFKNYNNALYYREVPPKFVDQTYENIKTTNHNFTKYQSISNFGINAMFNEAVSKIDNNLKTDLLTSAYSTGLEQRDIYYDNYVAFNYKTGELENSLSANQKGLIVPYNFSGFFNTQYKFYFDDEGKNNQQHFTEVIVNNSQQFDSKLLDANTGDVQLKIEDKINDENQNQEYKYIFKQEQIEWIMKINDTPSIEMFNSYLKNDEKV</sequence>
<dbReference type="EMBL" id="CP148067">
    <property type="protein sequence ID" value="WXL28949.1"/>
    <property type="molecule type" value="Genomic_DNA"/>
</dbReference>
<keyword evidence="2" id="KW-1185">Reference proteome</keyword>
<dbReference type="NCBIfam" id="NF045960">
    <property type="entry name" value="MHO_1580_fam"/>
    <property type="match status" value="1"/>
</dbReference>
<evidence type="ECO:0000313" key="2">
    <source>
        <dbReference type="Proteomes" id="UP001477443"/>
    </source>
</evidence>
<accession>A0ABZ2RPI6</accession>
<dbReference type="Proteomes" id="UP001477443">
    <property type="component" value="Chromosome"/>
</dbReference>
<reference evidence="1" key="1">
    <citation type="submission" date="2024-03" db="EMBL/GenBank/DDBJ databases">
        <title>Complete genome sequence of Mycoplasma felifaucium Z921 isolated from the trachea of a cheetah.</title>
        <authorList>
            <person name="Spergser J."/>
        </authorList>
    </citation>
    <scope>NUCLEOTIDE SEQUENCE [LARGE SCALE GENOMIC DNA]</scope>
    <source>
        <strain evidence="1">Z921</strain>
    </source>
</reference>
<proteinExistence type="predicted"/>
<evidence type="ECO:0008006" key="3">
    <source>
        <dbReference type="Google" id="ProtNLM"/>
    </source>
</evidence>